<dbReference type="AlphaFoldDB" id="K9WRW2"/>
<reference evidence="1 2" key="1">
    <citation type="submission" date="2012-06" db="EMBL/GenBank/DDBJ databases">
        <title>Finished chromosome of genome of Cylindrospermum stagnale PCC 7417.</title>
        <authorList>
            <consortium name="US DOE Joint Genome Institute"/>
            <person name="Gugger M."/>
            <person name="Coursin T."/>
            <person name="Rippka R."/>
            <person name="Tandeau De Marsac N."/>
            <person name="Huntemann M."/>
            <person name="Wei C.-L."/>
            <person name="Han J."/>
            <person name="Detter J.C."/>
            <person name="Han C."/>
            <person name="Tapia R."/>
            <person name="Chen A."/>
            <person name="Kyrpides N."/>
            <person name="Mavromatis K."/>
            <person name="Markowitz V."/>
            <person name="Szeto E."/>
            <person name="Ivanova N."/>
            <person name="Pagani I."/>
            <person name="Pati A."/>
            <person name="Goodwin L."/>
            <person name="Nordberg H.P."/>
            <person name="Cantor M.N."/>
            <person name="Hua S.X."/>
            <person name="Woyke T."/>
            <person name="Kerfeld C.A."/>
        </authorList>
    </citation>
    <scope>NUCLEOTIDE SEQUENCE [LARGE SCALE GENOMIC DNA]</scope>
    <source>
        <strain evidence="1 2">PCC 7417</strain>
    </source>
</reference>
<evidence type="ECO:0000313" key="2">
    <source>
        <dbReference type="Proteomes" id="UP000010475"/>
    </source>
</evidence>
<dbReference type="HOGENOM" id="CLU_3308377_0_0_3"/>
<proteinExistence type="predicted"/>
<protein>
    <submittedName>
        <fullName evidence="1">Uncharacterized protein</fullName>
    </submittedName>
</protein>
<organism evidence="1 2">
    <name type="scientific">Cylindrospermum stagnale PCC 7417</name>
    <dbReference type="NCBI Taxonomy" id="56107"/>
    <lineage>
        <taxon>Bacteria</taxon>
        <taxon>Bacillati</taxon>
        <taxon>Cyanobacteriota</taxon>
        <taxon>Cyanophyceae</taxon>
        <taxon>Nostocales</taxon>
        <taxon>Nostocaceae</taxon>
        <taxon>Cylindrospermum</taxon>
    </lineage>
</organism>
<dbReference type="KEGG" id="csg:Cylst_0144"/>
<keyword evidence="2" id="KW-1185">Reference proteome</keyword>
<gene>
    <name evidence="1" type="ORF">Cylst_0144</name>
</gene>
<accession>K9WRW2</accession>
<evidence type="ECO:0000313" key="1">
    <source>
        <dbReference type="EMBL" id="AFZ22521.1"/>
    </source>
</evidence>
<name>K9WRW2_9NOST</name>
<dbReference type="EMBL" id="CP003642">
    <property type="protein sequence ID" value="AFZ22521.1"/>
    <property type="molecule type" value="Genomic_DNA"/>
</dbReference>
<sequence length="39" mass="4754">MVVEQFCTKSDIRYSGDNLDEMQVRNLRFSDFMLLIYYI</sequence>
<dbReference type="Proteomes" id="UP000010475">
    <property type="component" value="Chromosome"/>
</dbReference>